<protein>
    <submittedName>
        <fullName evidence="1">Uncharacterized protein</fullName>
    </submittedName>
</protein>
<sequence length="112" mass="12888">MNRNSGIIASVLFLIILAFPLYYNVFAGAPPAPEIKVDKPGKCIAETSWMRSNHMKMLMHTRDNVVREGFRETNHGIQGCRSCHEKRSEFCDKCHEYIGVQPECWNCHNYPT</sequence>
<reference evidence="1" key="1">
    <citation type="submission" date="2018-06" db="EMBL/GenBank/DDBJ databases">
        <authorList>
            <person name="Zhirakovskaya E."/>
        </authorList>
    </citation>
    <scope>NUCLEOTIDE SEQUENCE</scope>
</reference>
<name>A0A3B1CJR0_9ZZZZ</name>
<proteinExistence type="predicted"/>
<accession>A0A3B1CJR0</accession>
<dbReference type="AlphaFoldDB" id="A0A3B1CJR0"/>
<gene>
    <name evidence="1" type="ORF">MNBD_NITROSPINAE02-1308</name>
</gene>
<dbReference type="SUPFAM" id="SSF48695">
    <property type="entry name" value="Multiheme cytochromes"/>
    <property type="match status" value="1"/>
</dbReference>
<organism evidence="1">
    <name type="scientific">hydrothermal vent metagenome</name>
    <dbReference type="NCBI Taxonomy" id="652676"/>
    <lineage>
        <taxon>unclassified sequences</taxon>
        <taxon>metagenomes</taxon>
        <taxon>ecological metagenomes</taxon>
    </lineage>
</organism>
<dbReference type="InterPro" id="IPR036280">
    <property type="entry name" value="Multihaem_cyt_sf"/>
</dbReference>
<evidence type="ECO:0000313" key="1">
    <source>
        <dbReference type="EMBL" id="VAX19075.1"/>
    </source>
</evidence>
<dbReference type="EMBL" id="UOGE01000038">
    <property type="protein sequence ID" value="VAX19075.1"/>
    <property type="molecule type" value="Genomic_DNA"/>
</dbReference>